<organism evidence="1 2">
    <name type="scientific">Stylosanthes scabra</name>
    <dbReference type="NCBI Taxonomy" id="79078"/>
    <lineage>
        <taxon>Eukaryota</taxon>
        <taxon>Viridiplantae</taxon>
        <taxon>Streptophyta</taxon>
        <taxon>Embryophyta</taxon>
        <taxon>Tracheophyta</taxon>
        <taxon>Spermatophyta</taxon>
        <taxon>Magnoliopsida</taxon>
        <taxon>eudicotyledons</taxon>
        <taxon>Gunneridae</taxon>
        <taxon>Pentapetalae</taxon>
        <taxon>rosids</taxon>
        <taxon>fabids</taxon>
        <taxon>Fabales</taxon>
        <taxon>Fabaceae</taxon>
        <taxon>Papilionoideae</taxon>
        <taxon>50 kb inversion clade</taxon>
        <taxon>dalbergioids sensu lato</taxon>
        <taxon>Dalbergieae</taxon>
        <taxon>Pterocarpus clade</taxon>
        <taxon>Stylosanthes</taxon>
    </lineage>
</organism>
<keyword evidence="2" id="KW-1185">Reference proteome</keyword>
<evidence type="ECO:0000313" key="1">
    <source>
        <dbReference type="EMBL" id="MED6194821.1"/>
    </source>
</evidence>
<name>A0ABU6X9S5_9FABA</name>
<protein>
    <submittedName>
        <fullName evidence="1">Uncharacterized protein</fullName>
    </submittedName>
</protein>
<evidence type="ECO:0000313" key="2">
    <source>
        <dbReference type="Proteomes" id="UP001341840"/>
    </source>
</evidence>
<reference evidence="1 2" key="1">
    <citation type="journal article" date="2023" name="Plants (Basel)">
        <title>Bridging the Gap: Combining Genomics and Transcriptomics Approaches to Understand Stylosanthes scabra, an Orphan Legume from the Brazilian Caatinga.</title>
        <authorList>
            <person name="Ferreira-Neto J.R.C."/>
            <person name="da Silva M.D."/>
            <person name="Binneck E."/>
            <person name="de Melo N.F."/>
            <person name="da Silva R.H."/>
            <person name="de Melo A.L.T.M."/>
            <person name="Pandolfi V."/>
            <person name="Bustamante F.O."/>
            <person name="Brasileiro-Vidal A.C."/>
            <person name="Benko-Iseppon A.M."/>
        </authorList>
    </citation>
    <scope>NUCLEOTIDE SEQUENCE [LARGE SCALE GENOMIC DNA]</scope>
    <source>
        <tissue evidence="1">Leaves</tissue>
    </source>
</reference>
<gene>
    <name evidence="1" type="ORF">PIB30_032033</name>
</gene>
<dbReference type="EMBL" id="JASCZI010211588">
    <property type="protein sequence ID" value="MED6194821.1"/>
    <property type="molecule type" value="Genomic_DNA"/>
</dbReference>
<comment type="caution">
    <text evidence="1">The sequence shown here is derived from an EMBL/GenBank/DDBJ whole genome shotgun (WGS) entry which is preliminary data.</text>
</comment>
<accession>A0ABU6X9S5</accession>
<sequence length="109" mass="11821">MIHHSFIRVCSVAATLHINNTSIDTCTVVTPPHENAASIAINVVHLRSFTRHVSFSEVYEALAPSGLALFILDEIGSSIHCQHLFFAHVPVAGNLSSCSMPEHELCEDG</sequence>
<dbReference type="Proteomes" id="UP001341840">
    <property type="component" value="Unassembled WGS sequence"/>
</dbReference>
<proteinExistence type="predicted"/>